<comment type="caution">
    <text evidence="9">The sequence shown here is derived from an EMBL/GenBank/DDBJ whole genome shotgun (WGS) entry which is preliminary data.</text>
</comment>
<keyword evidence="10" id="KW-1185">Reference proteome</keyword>
<dbReference type="Pfam" id="PF00768">
    <property type="entry name" value="Peptidase_S11"/>
    <property type="match status" value="1"/>
</dbReference>
<dbReference type="GO" id="GO:0004180">
    <property type="term" value="F:carboxypeptidase activity"/>
    <property type="evidence" value="ECO:0007669"/>
    <property type="project" value="UniProtKB-KW"/>
</dbReference>
<keyword evidence="6" id="KW-0961">Cell wall biogenesis/degradation</keyword>
<accession>A0ABW1ISP9</accession>
<dbReference type="EC" id="3.4.-.-" evidence="9"/>
<evidence type="ECO:0000256" key="6">
    <source>
        <dbReference type="ARBA" id="ARBA00023316"/>
    </source>
</evidence>
<evidence type="ECO:0000313" key="10">
    <source>
        <dbReference type="Proteomes" id="UP001596250"/>
    </source>
</evidence>
<keyword evidence="9" id="KW-0645">Protease</keyword>
<keyword evidence="5" id="KW-0573">Peptidoglycan synthesis</keyword>
<keyword evidence="9" id="KW-0121">Carboxypeptidase</keyword>
<protein>
    <submittedName>
        <fullName evidence="9">D-alanyl-D-alanine carboxypeptidase family protein</fullName>
        <ecNumber evidence="9">3.4.-.-</ecNumber>
    </submittedName>
</protein>
<evidence type="ECO:0000256" key="1">
    <source>
        <dbReference type="ARBA" id="ARBA00007164"/>
    </source>
</evidence>
<reference evidence="10" key="1">
    <citation type="journal article" date="2019" name="Int. J. Syst. Evol. Microbiol.">
        <title>The Global Catalogue of Microorganisms (GCM) 10K type strain sequencing project: providing services to taxonomists for standard genome sequencing and annotation.</title>
        <authorList>
            <consortium name="The Broad Institute Genomics Platform"/>
            <consortium name="The Broad Institute Genome Sequencing Center for Infectious Disease"/>
            <person name="Wu L."/>
            <person name="Ma J."/>
        </authorList>
    </citation>
    <scope>NUCLEOTIDE SEQUENCE [LARGE SCALE GENOMIC DNA]</scope>
    <source>
        <strain evidence="10">CCM 8749</strain>
    </source>
</reference>
<evidence type="ECO:0000256" key="2">
    <source>
        <dbReference type="ARBA" id="ARBA00022729"/>
    </source>
</evidence>
<dbReference type="PANTHER" id="PTHR21581">
    <property type="entry name" value="D-ALANYL-D-ALANINE CARBOXYPEPTIDASE"/>
    <property type="match status" value="1"/>
</dbReference>
<dbReference type="SUPFAM" id="SSF56601">
    <property type="entry name" value="beta-lactamase/transpeptidase-like"/>
    <property type="match status" value="1"/>
</dbReference>
<evidence type="ECO:0000256" key="7">
    <source>
        <dbReference type="RuleBase" id="RU004016"/>
    </source>
</evidence>
<evidence type="ECO:0000259" key="8">
    <source>
        <dbReference type="Pfam" id="PF00768"/>
    </source>
</evidence>
<evidence type="ECO:0000313" key="9">
    <source>
        <dbReference type="EMBL" id="MFC5988066.1"/>
    </source>
</evidence>
<dbReference type="Proteomes" id="UP001596250">
    <property type="component" value="Unassembled WGS sequence"/>
</dbReference>
<evidence type="ECO:0000256" key="3">
    <source>
        <dbReference type="ARBA" id="ARBA00022801"/>
    </source>
</evidence>
<dbReference type="InterPro" id="IPR012338">
    <property type="entry name" value="Beta-lactam/transpept-like"/>
</dbReference>
<dbReference type="PANTHER" id="PTHR21581:SF33">
    <property type="entry name" value="D-ALANYL-D-ALANINE CARBOXYPEPTIDASE DACB"/>
    <property type="match status" value="1"/>
</dbReference>
<feature type="domain" description="Peptidase S11 D-alanyl-D-alanine carboxypeptidase A N-terminal" evidence="8">
    <location>
        <begin position="35"/>
        <end position="257"/>
    </location>
</feature>
<comment type="similarity">
    <text evidence="1 7">Belongs to the peptidase S11 family.</text>
</comment>
<dbReference type="RefSeq" id="WP_379895504.1">
    <property type="nucleotide sequence ID" value="NZ_CBCSCT010000024.1"/>
</dbReference>
<keyword evidence="3 9" id="KW-0378">Hydrolase</keyword>
<evidence type="ECO:0000256" key="5">
    <source>
        <dbReference type="ARBA" id="ARBA00022984"/>
    </source>
</evidence>
<dbReference type="Gene3D" id="3.40.710.10">
    <property type="entry name" value="DD-peptidase/beta-lactamase superfamily"/>
    <property type="match status" value="1"/>
</dbReference>
<organism evidence="9 10">
    <name type="scientific">Marinicrinis lubricantis</name>
    <dbReference type="NCBI Taxonomy" id="2086470"/>
    <lineage>
        <taxon>Bacteria</taxon>
        <taxon>Bacillati</taxon>
        <taxon>Bacillota</taxon>
        <taxon>Bacilli</taxon>
        <taxon>Bacillales</taxon>
        <taxon>Paenibacillaceae</taxon>
    </lineage>
</organism>
<dbReference type="InterPro" id="IPR001967">
    <property type="entry name" value="Peptidase_S11_N"/>
</dbReference>
<gene>
    <name evidence="9" type="ORF">ACFPXP_16820</name>
</gene>
<proteinExistence type="inferred from homology"/>
<dbReference type="PRINTS" id="PR00725">
    <property type="entry name" value="DADACBPTASE1"/>
</dbReference>
<evidence type="ECO:0000256" key="4">
    <source>
        <dbReference type="ARBA" id="ARBA00022960"/>
    </source>
</evidence>
<dbReference type="EMBL" id="JBHSQV010000175">
    <property type="protein sequence ID" value="MFC5988066.1"/>
    <property type="molecule type" value="Genomic_DNA"/>
</dbReference>
<sequence>MEFAEKRLSLKMIFTVLCILLLSTSSIYAKPPTVGTSAQAAALIDVQSGRIIYSHNGHQKMRIASLTKIMTAIVAIEEGNLADKVKVSRNAFGEEGSSIYLKLGEEMNLEHLLYGLMLRSGNDAAVAIAEHVGGSVEGFAYLMNKKAQEIGMANSHFMNPHGLDSEGHYSTAEDMAKLTAYALKNDTFQEIVGTKYKKVPNPFEDWDHVWRNKNKMLSMYEGADGVKTGYTKKAGRCLVSSATRGNQQLAVVTLNDPNDWVDHSNLLDYGFKHYPLKEIMKSGQAIPGQEGLVAGRTLVYPLHESEMSELRYETTSTEPKSVDYRLGDRGTIRFYLKDQLLGTIPLYSQGDPRIEAGTQATNTSSEDDSFKDTLSRLVKTLFTGTIG</sequence>
<name>A0ABW1ISP9_9BACL</name>
<keyword evidence="4" id="KW-0133">Cell shape</keyword>
<dbReference type="InterPro" id="IPR018044">
    <property type="entry name" value="Peptidase_S11"/>
</dbReference>
<keyword evidence="2" id="KW-0732">Signal</keyword>